<name>A0A7D7MKC5_PLAMR</name>
<dbReference type="InterPro" id="IPR009693">
    <property type="entry name" value="Glucitol_operon_activator"/>
</dbReference>
<proteinExistence type="predicted"/>
<evidence type="ECO:0000313" key="2">
    <source>
        <dbReference type="EMBL" id="QMT18868.1"/>
    </source>
</evidence>
<dbReference type="Proteomes" id="UP000514716">
    <property type="component" value="Chromosome"/>
</dbReference>
<sequence>MWGWFIVVFAGIWILQILMTKMQLRNYQATLKKMSSRPSGYLGVGIQKQKLGIGVIAILVTDEAGSLIESQLMKGVTVFSRFEDFPKFNGMHIETLKEKLDEESDGKAFRMAIEKIETQMGKKTNLAI</sequence>
<dbReference type="EMBL" id="CP059540">
    <property type="protein sequence ID" value="QMT18868.1"/>
    <property type="molecule type" value="Genomic_DNA"/>
</dbReference>
<dbReference type="Pfam" id="PF06923">
    <property type="entry name" value="GutM"/>
    <property type="match status" value="1"/>
</dbReference>
<evidence type="ECO:0000313" key="3">
    <source>
        <dbReference type="Proteomes" id="UP000514716"/>
    </source>
</evidence>
<dbReference type="AlphaFoldDB" id="A0A7D7MKC5"/>
<dbReference type="KEGG" id="pdec:H1Q58_07905"/>
<organism evidence="2 3">
    <name type="scientific">Planococcus maritimus</name>
    <dbReference type="NCBI Taxonomy" id="192421"/>
    <lineage>
        <taxon>Bacteria</taxon>
        <taxon>Bacillati</taxon>
        <taxon>Bacillota</taxon>
        <taxon>Bacilli</taxon>
        <taxon>Bacillales</taxon>
        <taxon>Caryophanaceae</taxon>
        <taxon>Planococcus</taxon>
    </lineage>
</organism>
<keyword evidence="1" id="KW-0472">Membrane</keyword>
<keyword evidence="3" id="KW-1185">Reference proteome</keyword>
<protein>
    <recommendedName>
        <fullName evidence="4">Transcriptional regulator</fullName>
    </recommendedName>
</protein>
<keyword evidence="1" id="KW-1133">Transmembrane helix</keyword>
<feature type="transmembrane region" description="Helical" evidence="1">
    <location>
        <begin position="6"/>
        <end position="24"/>
    </location>
</feature>
<accession>A0A7D7MKC5</accession>
<gene>
    <name evidence="2" type="ORF">H1Q58_07905</name>
</gene>
<keyword evidence="1" id="KW-0812">Transmembrane</keyword>
<evidence type="ECO:0008006" key="4">
    <source>
        <dbReference type="Google" id="ProtNLM"/>
    </source>
</evidence>
<reference evidence="2 3" key="1">
    <citation type="submission" date="2020-07" db="EMBL/GenBank/DDBJ databases">
        <title>Screening of a cold-adapted Planococcus bacterium producing protease in traditional shrimp paste and protease identification by genome sequencing.</title>
        <authorList>
            <person name="Gao R."/>
            <person name="Leng W."/>
            <person name="Chu Q."/>
            <person name="Wu X."/>
            <person name="Liu H."/>
            <person name="Li X."/>
        </authorList>
    </citation>
    <scope>NUCLEOTIDE SEQUENCE [LARGE SCALE GENOMIC DNA]</scope>
    <source>
        <strain evidence="2 3">XJ11</strain>
    </source>
</reference>
<evidence type="ECO:0000256" key="1">
    <source>
        <dbReference type="SAM" id="Phobius"/>
    </source>
</evidence>